<evidence type="ECO:0000313" key="2">
    <source>
        <dbReference type="EMBL" id="KAF3518700.1"/>
    </source>
</evidence>
<dbReference type="EMBL" id="QGKV02001556">
    <property type="protein sequence ID" value="KAF3518700.1"/>
    <property type="molecule type" value="Genomic_DNA"/>
</dbReference>
<gene>
    <name evidence="2" type="ORF">DY000_02059486</name>
</gene>
<comment type="caution">
    <text evidence="2">The sequence shown here is derived from an EMBL/GenBank/DDBJ whole genome shotgun (WGS) entry which is preliminary data.</text>
</comment>
<organism evidence="2 3">
    <name type="scientific">Brassica cretica</name>
    <name type="common">Mustard</name>
    <dbReference type="NCBI Taxonomy" id="69181"/>
    <lineage>
        <taxon>Eukaryota</taxon>
        <taxon>Viridiplantae</taxon>
        <taxon>Streptophyta</taxon>
        <taxon>Embryophyta</taxon>
        <taxon>Tracheophyta</taxon>
        <taxon>Spermatophyta</taxon>
        <taxon>Magnoliopsida</taxon>
        <taxon>eudicotyledons</taxon>
        <taxon>Gunneridae</taxon>
        <taxon>Pentapetalae</taxon>
        <taxon>rosids</taxon>
        <taxon>malvids</taxon>
        <taxon>Brassicales</taxon>
        <taxon>Brassicaceae</taxon>
        <taxon>Brassiceae</taxon>
        <taxon>Brassica</taxon>
    </lineage>
</organism>
<accession>A0ABQ7AWE6</accession>
<feature type="region of interest" description="Disordered" evidence="1">
    <location>
        <begin position="63"/>
        <end position="93"/>
    </location>
</feature>
<protein>
    <submittedName>
        <fullName evidence="2">Uncharacterized protein</fullName>
    </submittedName>
</protein>
<name>A0ABQ7AWE6_BRACR</name>
<dbReference type="Proteomes" id="UP000266723">
    <property type="component" value="Unassembled WGS sequence"/>
</dbReference>
<evidence type="ECO:0000256" key="1">
    <source>
        <dbReference type="SAM" id="MobiDB-lite"/>
    </source>
</evidence>
<evidence type="ECO:0000313" key="3">
    <source>
        <dbReference type="Proteomes" id="UP000266723"/>
    </source>
</evidence>
<feature type="compositionally biased region" description="Acidic residues" evidence="1">
    <location>
        <begin position="66"/>
        <end position="87"/>
    </location>
</feature>
<reference evidence="2 3" key="1">
    <citation type="journal article" date="2020" name="BMC Genomics">
        <title>Intraspecific diversification of the crop wild relative Brassica cretica Lam. using demographic model selection.</title>
        <authorList>
            <person name="Kioukis A."/>
            <person name="Michalopoulou V.A."/>
            <person name="Briers L."/>
            <person name="Pirintsos S."/>
            <person name="Studholme D.J."/>
            <person name="Pavlidis P."/>
            <person name="Sarris P.F."/>
        </authorList>
    </citation>
    <scope>NUCLEOTIDE SEQUENCE [LARGE SCALE GENOMIC DNA]</scope>
    <source>
        <strain evidence="3">cv. PFS-1207/04</strain>
    </source>
</reference>
<proteinExistence type="predicted"/>
<keyword evidence="3" id="KW-1185">Reference proteome</keyword>
<sequence>MRQEIKSRGSAGEADWSETLIRYRERESYAREKRRRGDGEGADLILSYDSDCPWCTFRYNACSSGGEEEDNPGGDDDYSSEDDESYEDDSHKF</sequence>